<accession>A0A2D0LEZ5</accession>
<evidence type="ECO:0000313" key="3">
    <source>
        <dbReference type="Proteomes" id="UP000221101"/>
    </source>
</evidence>
<keyword evidence="3" id="KW-1185">Reference proteome</keyword>
<name>A0A2D0LEZ5_9GAMM</name>
<dbReference type="PANTHER" id="PTHR34413:SF2">
    <property type="entry name" value="PROPHAGE TAIL FIBER ASSEMBLY PROTEIN HOMOLOG TFAE-RELATED"/>
    <property type="match status" value="1"/>
</dbReference>
<sequence>MKFNYAFSPANKTFYSYRWKSEFDESGTWPSDAVDVFDDVFQKYSSNPPSGMMLGVDIHNMPEWVEIPPPPPPTPEQLQQQAESQKRQLLKTAGEKIDICQDAVDLDMSTDAEKSKLTAWRKYRVLLNRVDCTTAPDIQWPEQPE</sequence>
<dbReference type="Pfam" id="PF02413">
    <property type="entry name" value="Caudo_TAP"/>
    <property type="match status" value="1"/>
</dbReference>
<dbReference type="Proteomes" id="UP000221101">
    <property type="component" value="Unassembled WGS sequence"/>
</dbReference>
<dbReference type="AlphaFoldDB" id="A0A2D0LEZ5"/>
<feature type="region of interest" description="Disordered" evidence="1">
    <location>
        <begin position="67"/>
        <end position="90"/>
    </location>
</feature>
<dbReference type="OrthoDB" id="8596093at2"/>
<reference evidence="2 3" key="1">
    <citation type="journal article" date="2017" name="Nat. Microbiol.">
        <title>Natural product diversity associated with the nematode symbionts Photorhabdus and Xenorhabdus.</title>
        <authorList>
            <person name="Tobias N.J."/>
            <person name="Wolff H."/>
            <person name="Djahanschiri B."/>
            <person name="Grundmann F."/>
            <person name="Kronenwerth M."/>
            <person name="Shi Y.M."/>
            <person name="Simonyi S."/>
            <person name="Grun P."/>
            <person name="Shapiro-Ilan D."/>
            <person name="Pidot S.J."/>
            <person name="Stinear T.P."/>
            <person name="Ebersberger I."/>
            <person name="Bode H.B."/>
        </authorList>
    </citation>
    <scope>NUCLEOTIDE SEQUENCE [LARGE SCALE GENOMIC DNA]</scope>
    <source>
        <strain evidence="2 3">DSM 17907</strain>
    </source>
</reference>
<dbReference type="InterPro" id="IPR003458">
    <property type="entry name" value="Phage_T4_Gp38_tail_assem"/>
</dbReference>
<evidence type="ECO:0000313" key="2">
    <source>
        <dbReference type="EMBL" id="PHM74284.1"/>
    </source>
</evidence>
<gene>
    <name evidence="2" type="ORF">Xkoz_00834</name>
</gene>
<dbReference type="EMBL" id="NJCX01000005">
    <property type="protein sequence ID" value="PHM74284.1"/>
    <property type="molecule type" value="Genomic_DNA"/>
</dbReference>
<dbReference type="InterPro" id="IPR051220">
    <property type="entry name" value="TFA_Chaperone"/>
</dbReference>
<dbReference type="PANTHER" id="PTHR34413">
    <property type="entry name" value="PROPHAGE TAIL FIBER ASSEMBLY PROTEIN HOMOLOG TFAE-RELATED-RELATED"/>
    <property type="match status" value="1"/>
</dbReference>
<comment type="caution">
    <text evidence="2">The sequence shown here is derived from an EMBL/GenBank/DDBJ whole genome shotgun (WGS) entry which is preliminary data.</text>
</comment>
<dbReference type="RefSeq" id="WP_099140893.1">
    <property type="nucleotide sequence ID" value="NZ_CAWNOR010000086.1"/>
</dbReference>
<proteinExistence type="predicted"/>
<protein>
    <submittedName>
        <fullName evidence="2">Phage tail fiber assembly</fullName>
    </submittedName>
</protein>
<organism evidence="2 3">
    <name type="scientific">Xenorhabdus kozodoii</name>
    <dbReference type="NCBI Taxonomy" id="351676"/>
    <lineage>
        <taxon>Bacteria</taxon>
        <taxon>Pseudomonadati</taxon>
        <taxon>Pseudomonadota</taxon>
        <taxon>Gammaproteobacteria</taxon>
        <taxon>Enterobacterales</taxon>
        <taxon>Morganellaceae</taxon>
        <taxon>Xenorhabdus</taxon>
    </lineage>
</organism>
<evidence type="ECO:0000256" key="1">
    <source>
        <dbReference type="SAM" id="MobiDB-lite"/>
    </source>
</evidence>